<dbReference type="GeneID" id="123070572"/>
<dbReference type="Gramene" id="TraesARI3B03G01696080.1">
    <property type="protein sequence ID" value="TraesARI3B03G01696080.1.CDS1"/>
    <property type="gene ID" value="TraesARI3B03G01696080"/>
</dbReference>
<dbReference type="PANTHER" id="PTHR33085">
    <property type="entry name" value="OS12G0113100 PROTEIN-RELATED"/>
    <property type="match status" value="1"/>
</dbReference>
<evidence type="ECO:0008006" key="4">
    <source>
        <dbReference type="Google" id="ProtNLM"/>
    </source>
</evidence>
<dbReference type="InterPro" id="IPR012871">
    <property type="entry name" value="DUF1668_ORYSA"/>
</dbReference>
<dbReference type="RefSeq" id="XP_044349763.1">
    <property type="nucleotide sequence ID" value="XM_044493828.1"/>
</dbReference>
<dbReference type="Proteomes" id="UP000019116">
    <property type="component" value="Chromosome 3B"/>
</dbReference>
<dbReference type="Gramene" id="TraesRN3B0100774000.1">
    <property type="protein sequence ID" value="TraesRN3B0100774000.1"/>
    <property type="gene ID" value="TraesRN3B0100774000"/>
</dbReference>
<dbReference type="Gramene" id="TraesROB_scaffold_030971_01G000100.1">
    <property type="protein sequence ID" value="TraesROB_scaffold_030971_01G000100.1"/>
    <property type="gene ID" value="TraesROB_scaffold_030971_01G000100"/>
</dbReference>
<gene>
    <name evidence="2" type="primary">LOC123070572</name>
    <name evidence="1" type="ORF">TRAES_3BF074000010CFD_c1</name>
</gene>
<dbReference type="EnsemblPlants" id="TraesCS3B02G301700.1">
    <property type="protein sequence ID" value="TraesCS3B02G301700.1.cds1"/>
    <property type="gene ID" value="TraesCS3B02G301700"/>
</dbReference>
<dbReference type="Gramene" id="TraesJUL3B03G01685890.2">
    <property type="protein sequence ID" value="TraesJUL3B03G01685890.2.CDS1"/>
    <property type="gene ID" value="TraesJUL3B03G01685890"/>
</dbReference>
<dbReference type="Gramene" id="TraesJUL3B03G01685890.1">
    <property type="protein sequence ID" value="TraesJUL3B03G01685890.1.CDS1"/>
    <property type="gene ID" value="TraesJUL3B03G01685890"/>
</dbReference>
<proteinExistence type="predicted"/>
<sequence length="340" mass="38543">MPKRRSDERVGLESKSHRCHLYLVIHDEDDRYAIRKFDLSLHSSSDHTALQRLPPPLISLESPMSGLFASIGSKIMVMDTDRPERIVPVFDVCTKYLTLGPRNGSRPFRPIYLPVGDSLAALDEDSSELLRQQEWGWSSWRSLPNPPFNLEDITSHAVHPDSRTIFVSTKTTTFSLDTRLNDTKWMCHGQWKLPFVGRAHFDPRLDAWVGLSGGQDTLGYLCSSDVVSTDPDDPSGNTQSPSWKLSKKRLFGDNQAEKHIGTNLVYLGVRLFCLVHYFSVKDDASGSNCKTRYMLRLTTFSLEYDKNGDLRTGKPSRVQCYSLPTPSNILAFRDPVAFWL</sequence>
<dbReference type="Gramene" id="TraesARI3B03G01696080.2">
    <property type="protein sequence ID" value="TraesARI3B03G01696080.2.CDS1"/>
    <property type="gene ID" value="TraesARI3B03G01696080"/>
</dbReference>
<dbReference type="Pfam" id="PF07893">
    <property type="entry name" value="DUF1668"/>
    <property type="match status" value="1"/>
</dbReference>
<dbReference type="Gramene" id="TraesNOR3B03G01695520.3">
    <property type="protein sequence ID" value="TraesNOR3B03G01695520.3.CDS1"/>
    <property type="gene ID" value="TraesNOR3B03G01695520"/>
</dbReference>
<protein>
    <recommendedName>
        <fullName evidence="4">DUF1618 domain-containing protein</fullName>
    </recommendedName>
</protein>
<dbReference type="Gramene" id="TraesPARA_EIv1.0_0971900.1">
    <property type="protein sequence ID" value="TraesPARA_EIv1.0_0971900.1.CDS1"/>
    <property type="gene ID" value="TraesPARA_EIv1.0_0971900"/>
</dbReference>
<dbReference type="Gramene" id="TraesCS3B02G301700.1">
    <property type="protein sequence ID" value="TraesCS3B02G301700.1.cds1"/>
    <property type="gene ID" value="TraesCS3B02G301700"/>
</dbReference>
<dbReference type="Gramene" id="TraesMAC3B03G01672700.2">
    <property type="protein sequence ID" value="TraesMAC3B03G01672700.2.CDS1"/>
    <property type="gene ID" value="TraesMAC3B03G01672700"/>
</dbReference>
<dbReference type="RefSeq" id="XP_044349758.1">
    <property type="nucleotide sequence ID" value="XM_044493823.1"/>
</dbReference>
<dbReference type="Gramene" id="TraesNOR3B03G01695520.2">
    <property type="protein sequence ID" value="TraesNOR3B03G01695520.2.CDS1"/>
    <property type="gene ID" value="TraesNOR3B03G01695520"/>
</dbReference>
<dbReference type="PANTHER" id="PTHR33085:SF82">
    <property type="entry name" value="DUF1618 DOMAIN-CONTAINING PROTEIN"/>
    <property type="match status" value="1"/>
</dbReference>
<dbReference type="RefSeq" id="XP_044349760.1">
    <property type="nucleotide sequence ID" value="XM_044493825.1"/>
</dbReference>
<dbReference type="Gramene" id="TraesMAC3B03G01672700.3">
    <property type="protein sequence ID" value="TraesMAC3B03G01672700.3.CDS1"/>
    <property type="gene ID" value="TraesMAC3B03G01672700"/>
</dbReference>
<dbReference type="Gramene" id="TraesMAC3B03G01672700.1">
    <property type="protein sequence ID" value="TraesMAC3B03G01672700.1.CDS1"/>
    <property type="gene ID" value="TraesMAC3B03G01672700"/>
</dbReference>
<dbReference type="AlphaFoldDB" id="A0A077S2G7"/>
<evidence type="ECO:0000313" key="1">
    <source>
        <dbReference type="EMBL" id="CDM83929.1"/>
    </source>
</evidence>
<dbReference type="Gramene" id="TraesPARA_EIv1.0_0971900.2">
    <property type="protein sequence ID" value="TraesPARA_EIv1.0_0971900.2.CDS1"/>
    <property type="gene ID" value="TraesPARA_EIv1.0_0971900"/>
</dbReference>
<accession>A0A077S2G7</accession>
<evidence type="ECO:0000313" key="2">
    <source>
        <dbReference type="EnsemblPlants" id="TraesCS3B02G301700.1.cds1"/>
    </source>
</evidence>
<dbReference type="Gramene" id="TraesNOR3B03G01695520.1">
    <property type="protein sequence ID" value="TraesNOR3B03G01695520.1.CDS1"/>
    <property type="gene ID" value="TraesNOR3B03G01695520"/>
</dbReference>
<dbReference type="RefSeq" id="XP_044349762.1">
    <property type="nucleotide sequence ID" value="XM_044493827.1"/>
</dbReference>
<keyword evidence="3" id="KW-1185">Reference proteome</keyword>
<organism evidence="1">
    <name type="scientific">Triticum aestivum</name>
    <name type="common">Wheat</name>
    <dbReference type="NCBI Taxonomy" id="4565"/>
    <lineage>
        <taxon>Eukaryota</taxon>
        <taxon>Viridiplantae</taxon>
        <taxon>Streptophyta</taxon>
        <taxon>Embryophyta</taxon>
        <taxon>Tracheophyta</taxon>
        <taxon>Spermatophyta</taxon>
        <taxon>Magnoliopsida</taxon>
        <taxon>Liliopsida</taxon>
        <taxon>Poales</taxon>
        <taxon>Poaceae</taxon>
        <taxon>BOP clade</taxon>
        <taxon>Pooideae</taxon>
        <taxon>Triticodae</taxon>
        <taxon>Triticeae</taxon>
        <taxon>Triticinae</taxon>
        <taxon>Triticum</taxon>
    </lineage>
</organism>
<dbReference type="Gramene" id="TraesCS3B03G0776900.1">
    <property type="protein sequence ID" value="TraesCS3B03G0776900.1.CDS1"/>
    <property type="gene ID" value="TraesCS3B03G0776900"/>
</dbReference>
<reference evidence="1" key="1">
    <citation type="journal article" date="2014" name="Science">
        <title>Structural and functional partitioning of bread wheat chromosome 3B.</title>
        <authorList>
            <person name="Choulet F."/>
            <person name="Alberti A."/>
            <person name="Theil S."/>
            <person name="Glover N."/>
            <person name="Barbe V."/>
            <person name="Daron J."/>
            <person name="Pingault L."/>
            <person name="Sourdille P."/>
            <person name="Couloux A."/>
            <person name="Paux E."/>
            <person name="Leroy P."/>
            <person name="Mangenot S."/>
            <person name="Guilhot N."/>
            <person name="Le Gouis J."/>
            <person name="Balfourier F."/>
            <person name="Alaux M."/>
            <person name="Jamilloux V."/>
            <person name="Poulain J."/>
            <person name="Durand C."/>
            <person name="Bellec A."/>
            <person name="Gaspin C."/>
            <person name="Safar J."/>
            <person name="Dolezel J."/>
            <person name="Rogers J."/>
            <person name="Vandepoele K."/>
            <person name="Aury J.M."/>
            <person name="Mayer K."/>
            <person name="Berges H."/>
            <person name="Quesneville H."/>
            <person name="Wincker P."/>
            <person name="Feuillet C."/>
        </authorList>
    </citation>
    <scope>NUCLEOTIDE SEQUENCE</scope>
</reference>
<dbReference type="RefSeq" id="XP_044349759.1">
    <property type="nucleotide sequence ID" value="XM_044493824.1"/>
</dbReference>
<dbReference type="HOGENOM" id="CLU_021283_0_0_1"/>
<evidence type="ECO:0000313" key="3">
    <source>
        <dbReference type="Proteomes" id="UP000019116"/>
    </source>
</evidence>
<dbReference type="Gramene" id="TraesARI3B03G01696080.3">
    <property type="protein sequence ID" value="TraesARI3B03G01696080.3.CDS1"/>
    <property type="gene ID" value="TraesARI3B03G01696080"/>
</dbReference>
<dbReference type="EMBL" id="HG670306">
    <property type="protein sequence ID" value="CDM83929.1"/>
    <property type="molecule type" value="Genomic_DNA"/>
</dbReference>
<reference evidence="2" key="3">
    <citation type="submission" date="2018-10" db="UniProtKB">
        <authorList>
            <consortium name="EnsemblPlants"/>
        </authorList>
    </citation>
    <scope>IDENTIFICATION</scope>
</reference>
<dbReference type="Gramene" id="TraesPARA_EIv1.0_0971900.3">
    <property type="protein sequence ID" value="TraesPARA_EIv1.0_0971900.3.CDS1"/>
    <property type="gene ID" value="TraesPARA_EIv1.0_0971900"/>
</dbReference>
<name>A0A077S2G7_WHEAT</name>
<reference evidence="2" key="2">
    <citation type="submission" date="2018-08" db="EMBL/GenBank/DDBJ databases">
        <authorList>
            <person name="Rossello M."/>
        </authorList>
    </citation>
    <scope>NUCLEOTIDE SEQUENCE [LARGE SCALE GENOMIC DNA]</scope>
    <source>
        <strain evidence="2">cv. Chinese Spring</strain>
    </source>
</reference>